<evidence type="ECO:0000256" key="3">
    <source>
        <dbReference type="ARBA" id="ARBA00023125"/>
    </source>
</evidence>
<dbReference type="PROSITE" id="PS50110">
    <property type="entry name" value="RESPONSE_REGULATORY"/>
    <property type="match status" value="1"/>
</dbReference>
<evidence type="ECO:0000313" key="8">
    <source>
        <dbReference type="EMBL" id="RMI33483.1"/>
    </source>
</evidence>
<gene>
    <name evidence="8" type="ORF">EBN03_10150</name>
</gene>
<evidence type="ECO:0000313" key="9">
    <source>
        <dbReference type="Proteomes" id="UP000279275"/>
    </source>
</evidence>
<protein>
    <submittedName>
        <fullName evidence="8">DNA-binding response regulator</fullName>
    </submittedName>
</protein>
<dbReference type="InterPro" id="IPR058245">
    <property type="entry name" value="NreC/VraR/RcsB-like_REC"/>
</dbReference>
<dbReference type="PANTHER" id="PTHR43214:SF24">
    <property type="entry name" value="TRANSCRIPTIONAL REGULATORY PROTEIN NARL-RELATED"/>
    <property type="match status" value="1"/>
</dbReference>
<feature type="domain" description="Response regulatory" evidence="7">
    <location>
        <begin position="8"/>
        <end position="124"/>
    </location>
</feature>
<dbReference type="EMBL" id="RFFH01000003">
    <property type="protein sequence ID" value="RMI33483.1"/>
    <property type="molecule type" value="Genomic_DNA"/>
</dbReference>
<dbReference type="Proteomes" id="UP000279275">
    <property type="component" value="Unassembled WGS sequence"/>
</dbReference>
<keyword evidence="2" id="KW-0805">Transcription regulation</keyword>
<dbReference type="PANTHER" id="PTHR43214">
    <property type="entry name" value="TWO-COMPONENT RESPONSE REGULATOR"/>
    <property type="match status" value="1"/>
</dbReference>
<dbReference type="OrthoDB" id="9808843at2"/>
<dbReference type="InterPro" id="IPR016032">
    <property type="entry name" value="Sig_transdc_resp-reg_C-effctor"/>
</dbReference>
<dbReference type="SUPFAM" id="SSF46894">
    <property type="entry name" value="C-terminal effector domain of the bipartite response regulators"/>
    <property type="match status" value="1"/>
</dbReference>
<dbReference type="AlphaFoldDB" id="A0A3M2LA99"/>
<dbReference type="InterPro" id="IPR000792">
    <property type="entry name" value="Tscrpt_reg_LuxR_C"/>
</dbReference>
<dbReference type="CDD" id="cd06170">
    <property type="entry name" value="LuxR_C_like"/>
    <property type="match status" value="1"/>
</dbReference>
<comment type="caution">
    <text evidence="8">The sequence shown here is derived from an EMBL/GenBank/DDBJ whole genome shotgun (WGS) entry which is preliminary data.</text>
</comment>
<evidence type="ECO:0000256" key="1">
    <source>
        <dbReference type="ARBA" id="ARBA00022553"/>
    </source>
</evidence>
<dbReference type="InterPro" id="IPR001789">
    <property type="entry name" value="Sig_transdc_resp-reg_receiver"/>
</dbReference>
<keyword evidence="9" id="KW-1185">Reference proteome</keyword>
<dbReference type="Pfam" id="PF00196">
    <property type="entry name" value="GerE"/>
    <property type="match status" value="1"/>
</dbReference>
<evidence type="ECO:0000256" key="4">
    <source>
        <dbReference type="ARBA" id="ARBA00023163"/>
    </source>
</evidence>
<dbReference type="GO" id="GO:0006355">
    <property type="term" value="P:regulation of DNA-templated transcription"/>
    <property type="evidence" value="ECO:0007669"/>
    <property type="project" value="InterPro"/>
</dbReference>
<proteinExistence type="predicted"/>
<dbReference type="PROSITE" id="PS00622">
    <property type="entry name" value="HTH_LUXR_1"/>
    <property type="match status" value="1"/>
</dbReference>
<dbReference type="GO" id="GO:0000160">
    <property type="term" value="P:phosphorelay signal transduction system"/>
    <property type="evidence" value="ECO:0007669"/>
    <property type="project" value="InterPro"/>
</dbReference>
<evidence type="ECO:0000259" key="6">
    <source>
        <dbReference type="PROSITE" id="PS50043"/>
    </source>
</evidence>
<dbReference type="PRINTS" id="PR00038">
    <property type="entry name" value="HTHLUXR"/>
</dbReference>
<dbReference type="Gene3D" id="3.40.50.2300">
    <property type="match status" value="1"/>
</dbReference>
<sequence>MTSAPPITVLLVDDHTIVREGLRGMLSAEPDLAVVGEAGSAGEAEVLAAHLRPRVILMDLRMPGGDGLRATERILAAHAGIHIVILTTYDTDSDILRAVEVGASGYLLKDASRAQLADAVRAAARGETVLATTVANRLAHSLRRTVPRLSGRELEILAHVAQGKTNASIGRALHISEATVKTHLLRAFAKLEVGDRTAAVTTATRYGLL</sequence>
<feature type="domain" description="HTH luxR-type" evidence="6">
    <location>
        <begin position="142"/>
        <end position="207"/>
    </location>
</feature>
<organism evidence="8 9">
    <name type="scientific">Nocardia stercoris</name>
    <dbReference type="NCBI Taxonomy" id="2483361"/>
    <lineage>
        <taxon>Bacteria</taxon>
        <taxon>Bacillati</taxon>
        <taxon>Actinomycetota</taxon>
        <taxon>Actinomycetes</taxon>
        <taxon>Mycobacteriales</taxon>
        <taxon>Nocardiaceae</taxon>
        <taxon>Nocardia</taxon>
    </lineage>
</organism>
<dbReference type="SMART" id="SM00421">
    <property type="entry name" value="HTH_LUXR"/>
    <property type="match status" value="1"/>
</dbReference>
<dbReference type="SUPFAM" id="SSF52172">
    <property type="entry name" value="CheY-like"/>
    <property type="match status" value="1"/>
</dbReference>
<feature type="modified residue" description="4-aspartylphosphate" evidence="5">
    <location>
        <position position="59"/>
    </location>
</feature>
<dbReference type="InterPro" id="IPR039420">
    <property type="entry name" value="WalR-like"/>
</dbReference>
<dbReference type="RefSeq" id="WP_122187681.1">
    <property type="nucleotide sequence ID" value="NZ_RFFH01000003.1"/>
</dbReference>
<accession>A0A3M2LA99</accession>
<dbReference type="InterPro" id="IPR011006">
    <property type="entry name" value="CheY-like_superfamily"/>
</dbReference>
<keyword evidence="1 5" id="KW-0597">Phosphoprotein</keyword>
<evidence type="ECO:0000259" key="7">
    <source>
        <dbReference type="PROSITE" id="PS50110"/>
    </source>
</evidence>
<evidence type="ECO:0000256" key="5">
    <source>
        <dbReference type="PROSITE-ProRule" id="PRU00169"/>
    </source>
</evidence>
<dbReference type="SMART" id="SM00448">
    <property type="entry name" value="REC"/>
    <property type="match status" value="1"/>
</dbReference>
<dbReference type="GO" id="GO:0003677">
    <property type="term" value="F:DNA binding"/>
    <property type="evidence" value="ECO:0007669"/>
    <property type="project" value="UniProtKB-KW"/>
</dbReference>
<dbReference type="PROSITE" id="PS50043">
    <property type="entry name" value="HTH_LUXR_2"/>
    <property type="match status" value="1"/>
</dbReference>
<keyword evidence="4" id="KW-0804">Transcription</keyword>
<dbReference type="Pfam" id="PF00072">
    <property type="entry name" value="Response_reg"/>
    <property type="match status" value="1"/>
</dbReference>
<evidence type="ECO:0000256" key="2">
    <source>
        <dbReference type="ARBA" id="ARBA00023015"/>
    </source>
</evidence>
<reference evidence="8 9" key="1">
    <citation type="submission" date="2018-10" db="EMBL/GenBank/DDBJ databases">
        <title>Isolation from cow dung.</title>
        <authorList>
            <person name="Ling L."/>
        </authorList>
    </citation>
    <scope>NUCLEOTIDE SEQUENCE [LARGE SCALE GENOMIC DNA]</scope>
    <source>
        <strain evidence="8 9">NEAU-LL90</strain>
    </source>
</reference>
<name>A0A3M2LA99_9NOCA</name>
<keyword evidence="3 8" id="KW-0238">DNA-binding</keyword>
<dbReference type="CDD" id="cd17535">
    <property type="entry name" value="REC_NarL-like"/>
    <property type="match status" value="1"/>
</dbReference>